<reference evidence="1 2" key="2">
    <citation type="journal article" date="2011" name="Stand. Genomic Sci.">
        <title>Complete genome sequence of Staphylothermus hellenicus P8.</title>
        <authorList>
            <person name="Anderson I."/>
            <person name="Wirth R."/>
            <person name="Lucas S."/>
            <person name="Copeland A."/>
            <person name="Lapidus A."/>
            <person name="Cheng J.F."/>
            <person name="Goodwin L."/>
            <person name="Pitluck S."/>
            <person name="Davenport K."/>
            <person name="Detter J.C."/>
            <person name="Han C."/>
            <person name="Tapia R."/>
            <person name="Land M."/>
            <person name="Hauser L."/>
            <person name="Pati A."/>
            <person name="Mikhailova N."/>
            <person name="Woyke T."/>
            <person name="Klenk H.P."/>
            <person name="Kyrpides N."/>
            <person name="Ivanova N."/>
        </authorList>
    </citation>
    <scope>NUCLEOTIDE SEQUENCE [LARGE SCALE GENOMIC DNA]</scope>
    <source>
        <strain evidence="2">DSM 12710 / JCM 10830 / BK20S6-10-b1 / P8</strain>
    </source>
</reference>
<dbReference type="STRING" id="591019.Shell_1187"/>
<evidence type="ECO:0000313" key="1">
    <source>
        <dbReference type="EMBL" id="ADI32287.1"/>
    </source>
</evidence>
<name>D7D941_STAHD</name>
<dbReference type="RefSeq" id="WP_013143485.1">
    <property type="nucleotide sequence ID" value="NC_014205.1"/>
</dbReference>
<dbReference type="KEGG" id="shc:Shell_1187"/>
<evidence type="ECO:0000313" key="2">
    <source>
        <dbReference type="Proteomes" id="UP000002573"/>
    </source>
</evidence>
<dbReference type="HOGENOM" id="CLU_2766273_0_0_2"/>
<dbReference type="OrthoDB" id="374085at2157"/>
<dbReference type="AlphaFoldDB" id="D7D941"/>
<proteinExistence type="predicted"/>
<sequence>MENNDLGEIAKRLRRIMFLAGNGFYQTIDDENKIVNLFFLTILKEAYKALGIVYQMKESGVVRDVISRD</sequence>
<organism evidence="1 2">
    <name type="scientific">Staphylothermus hellenicus (strain DSM 12710 / JCM 10830 / BK20S6-10-b1 / P8)</name>
    <dbReference type="NCBI Taxonomy" id="591019"/>
    <lineage>
        <taxon>Archaea</taxon>
        <taxon>Thermoproteota</taxon>
        <taxon>Thermoprotei</taxon>
        <taxon>Desulfurococcales</taxon>
        <taxon>Desulfurococcaceae</taxon>
        <taxon>Staphylothermus</taxon>
    </lineage>
</organism>
<accession>D7D941</accession>
<protein>
    <submittedName>
        <fullName evidence="1">Uncharacterized protein</fullName>
    </submittedName>
</protein>
<gene>
    <name evidence="1" type="ordered locus">Shell_1187</name>
</gene>
<dbReference type="EMBL" id="CP002051">
    <property type="protein sequence ID" value="ADI32287.1"/>
    <property type="molecule type" value="Genomic_DNA"/>
</dbReference>
<dbReference type="Proteomes" id="UP000002573">
    <property type="component" value="Chromosome"/>
</dbReference>
<keyword evidence="2" id="KW-1185">Reference proteome</keyword>
<reference evidence="2" key="1">
    <citation type="submission" date="2010-05" db="EMBL/GenBank/DDBJ databases">
        <title>Complete sequence of Staphylothermus hellenicus DSM 12710.</title>
        <authorList>
            <consortium name="US DOE Joint Genome Institute"/>
            <person name="Lucas S."/>
            <person name="Copeland A."/>
            <person name="Lapidus A."/>
            <person name="Cheng J.-F."/>
            <person name="Bruce D."/>
            <person name="Goodwin L."/>
            <person name="Pitluck S."/>
            <person name="Davenport K."/>
            <person name="Detter J.C."/>
            <person name="Han C."/>
            <person name="Tapia R."/>
            <person name="Larimer F."/>
            <person name="Land M."/>
            <person name="Hauser L."/>
            <person name="Kyrpides N."/>
            <person name="Mikhailova N."/>
            <person name="Anderson I.J."/>
            <person name="Woyke T."/>
        </authorList>
    </citation>
    <scope>NUCLEOTIDE SEQUENCE [LARGE SCALE GENOMIC DNA]</scope>
    <source>
        <strain evidence="2">DSM 12710 / JCM 10830 / BK20S6-10-b1 / P8</strain>
    </source>
</reference>
<dbReference type="GeneID" id="9234476"/>